<dbReference type="InterPro" id="IPR023212">
    <property type="entry name" value="Hsp33_helix_hairpin_bin_dom_sf"/>
</dbReference>
<dbReference type="EMBL" id="JAZDRO010000001">
    <property type="protein sequence ID" value="MEE2565868.1"/>
    <property type="molecule type" value="Genomic_DNA"/>
</dbReference>
<dbReference type="InterPro" id="IPR016154">
    <property type="entry name" value="Heat_shock_Hsp33_C"/>
</dbReference>
<dbReference type="Gene3D" id="3.55.30.10">
    <property type="entry name" value="Hsp33 domain"/>
    <property type="match status" value="1"/>
</dbReference>
<keyword evidence="2" id="KW-0862">Zinc</keyword>
<keyword evidence="1" id="KW-0963">Cytoplasm</keyword>
<dbReference type="Pfam" id="PF01430">
    <property type="entry name" value="HSP33"/>
    <property type="match status" value="1"/>
</dbReference>
<dbReference type="PANTHER" id="PTHR30111:SF1">
    <property type="entry name" value="33 KDA CHAPERONIN"/>
    <property type="match status" value="1"/>
</dbReference>
<gene>
    <name evidence="6" type="ORF">V0U35_04180</name>
</gene>
<evidence type="ECO:0000313" key="6">
    <source>
        <dbReference type="EMBL" id="MEE2565868.1"/>
    </source>
</evidence>
<dbReference type="Gene3D" id="1.10.287.480">
    <property type="entry name" value="helix hairpin bin"/>
    <property type="match status" value="1"/>
</dbReference>
<proteinExistence type="predicted"/>
<sequence length="313" mass="33494">MTDLPTGGPDGADNAVAAFQLENRAVRGRVTRLGHTLDLILSAHDYPLPVARLLGEAVMIAVLVGDSLKFDGRLIIQANGDGPVRFVVAEWVAGEGVRGFAQLDPDAVIADDADVAAMLGQGAFAMTIDPGGDMDRYQGVVALEGRTLAECAEGYFAQSEQTPTRLRIAVGEIVTPGAPHHWRGGGALIQQIAGDEARGSAEDDWDHARALFDTLTDIELADPDISSADLLYRLFHEEGVRLHPATGVERRCPCTRQRLLGVLASFEDDGPDDADMAVITCEYCNRPFEFSKADIDAVRSAAPEAGREEDQDG</sequence>
<dbReference type="PIRSF" id="PIRSF005261">
    <property type="entry name" value="Heat_shock_Hsp33"/>
    <property type="match status" value="1"/>
</dbReference>
<evidence type="ECO:0000256" key="5">
    <source>
        <dbReference type="ARBA" id="ARBA00023284"/>
    </source>
</evidence>
<evidence type="ECO:0000256" key="1">
    <source>
        <dbReference type="ARBA" id="ARBA00022490"/>
    </source>
</evidence>
<keyword evidence="4" id="KW-0143">Chaperone</keyword>
<keyword evidence="3" id="KW-1015">Disulfide bond</keyword>
<evidence type="ECO:0000256" key="4">
    <source>
        <dbReference type="ARBA" id="ARBA00023186"/>
    </source>
</evidence>
<organism evidence="6 7">
    <name type="scientific">Hyphobacterium marinum</name>
    <dbReference type="NCBI Taxonomy" id="3116574"/>
    <lineage>
        <taxon>Bacteria</taxon>
        <taxon>Pseudomonadati</taxon>
        <taxon>Pseudomonadota</taxon>
        <taxon>Alphaproteobacteria</taxon>
        <taxon>Maricaulales</taxon>
        <taxon>Maricaulaceae</taxon>
        <taxon>Hyphobacterium</taxon>
    </lineage>
</organism>
<dbReference type="InterPro" id="IPR016153">
    <property type="entry name" value="Heat_shock_Hsp33_N"/>
</dbReference>
<keyword evidence="5" id="KW-0676">Redox-active center</keyword>
<comment type="caution">
    <text evidence="6">The sequence shown here is derived from an EMBL/GenBank/DDBJ whole genome shotgun (WGS) entry which is preliminary data.</text>
</comment>
<evidence type="ECO:0000256" key="3">
    <source>
        <dbReference type="ARBA" id="ARBA00023157"/>
    </source>
</evidence>
<dbReference type="InterPro" id="IPR000397">
    <property type="entry name" value="Heat_shock_Hsp33"/>
</dbReference>
<name>A0ABU7LWD0_9PROT</name>
<dbReference type="SUPFAM" id="SSF64397">
    <property type="entry name" value="Hsp33 domain"/>
    <property type="match status" value="1"/>
</dbReference>
<dbReference type="PANTHER" id="PTHR30111">
    <property type="entry name" value="33 KDA CHAPERONIN"/>
    <property type="match status" value="1"/>
</dbReference>
<accession>A0ABU7LWD0</accession>
<dbReference type="RefSeq" id="WP_330195399.1">
    <property type="nucleotide sequence ID" value="NZ_JAZDRO010000001.1"/>
</dbReference>
<evidence type="ECO:0000256" key="2">
    <source>
        <dbReference type="ARBA" id="ARBA00022833"/>
    </source>
</evidence>
<dbReference type="Proteomes" id="UP001310692">
    <property type="component" value="Unassembled WGS sequence"/>
</dbReference>
<dbReference type="CDD" id="cd00498">
    <property type="entry name" value="Hsp33"/>
    <property type="match status" value="1"/>
</dbReference>
<protein>
    <submittedName>
        <fullName evidence="6">Hsp33 family molecular chaperone HslO</fullName>
    </submittedName>
</protein>
<dbReference type="SUPFAM" id="SSF118352">
    <property type="entry name" value="HSP33 redox switch-like"/>
    <property type="match status" value="1"/>
</dbReference>
<evidence type="ECO:0000313" key="7">
    <source>
        <dbReference type="Proteomes" id="UP001310692"/>
    </source>
</evidence>
<keyword evidence="7" id="KW-1185">Reference proteome</keyword>
<reference evidence="6 7" key="1">
    <citation type="submission" date="2024-01" db="EMBL/GenBank/DDBJ databases">
        <title>Hyphobacterium bacterium isolated from marine sediment.</title>
        <authorList>
            <person name="Zhao S."/>
        </authorList>
    </citation>
    <scope>NUCLEOTIDE SEQUENCE [LARGE SCALE GENOMIC DNA]</scope>
    <source>
        <strain evidence="6 7">Y60-23</strain>
    </source>
</reference>
<dbReference type="Gene3D" id="3.90.1280.10">
    <property type="entry name" value="HSP33 redox switch-like"/>
    <property type="match status" value="1"/>
</dbReference>